<sequence length="250" mass="25757">MTPLGFGQGVAYLGRGFAMWRRRPGLMALGMVPALIVLVVVVAALVGLLLTVDDLVGWATPFADGWAEVARVALRVGLGVLVVLGFLLVASLTFTGLTLAVGDPFYERIWRETETMLGGEAPGDGLGFWCSARDAGVLVGLGLLTGLLVLLIGLLPVVGAVVGAVLGVVVSGRLLAAELVSRPLEARGIDRHGRRALLREHRAALLGLGTATQLCFLVPLGAVVVMPAAVVASTCLARDALDAAAARPVG</sequence>
<dbReference type="PANTHER" id="PTHR37468:SF1">
    <property type="entry name" value="SULFATE TRANSPORTER CYSZ"/>
    <property type="match status" value="1"/>
</dbReference>
<keyword evidence="7 10" id="KW-1133">Transmembrane helix</keyword>
<keyword evidence="5" id="KW-0028">Amino-acid biosynthesis</keyword>
<protein>
    <submittedName>
        <fullName evidence="11">EI24 domain-containing protein</fullName>
    </submittedName>
</protein>
<evidence type="ECO:0000256" key="9">
    <source>
        <dbReference type="ARBA" id="ARBA00023136"/>
    </source>
</evidence>
<gene>
    <name evidence="11" type="ORF">V6R90_06150</name>
</gene>
<keyword evidence="6 10" id="KW-0812">Transmembrane</keyword>
<evidence type="ECO:0000256" key="3">
    <source>
        <dbReference type="ARBA" id="ARBA00022475"/>
    </source>
</evidence>
<dbReference type="PANTHER" id="PTHR37468">
    <property type="entry name" value="SULFATE TRANSPORTER CYSZ"/>
    <property type="match status" value="1"/>
</dbReference>
<accession>A0ABV1NWL7</accession>
<evidence type="ECO:0000313" key="11">
    <source>
        <dbReference type="EMBL" id="MEQ7846854.1"/>
    </source>
</evidence>
<evidence type="ECO:0000256" key="10">
    <source>
        <dbReference type="SAM" id="Phobius"/>
    </source>
</evidence>
<keyword evidence="2" id="KW-0813">Transport</keyword>
<keyword evidence="9 10" id="KW-0472">Membrane</keyword>
<evidence type="ECO:0000256" key="2">
    <source>
        <dbReference type="ARBA" id="ARBA00022448"/>
    </source>
</evidence>
<dbReference type="Proteomes" id="UP001482520">
    <property type="component" value="Unassembled WGS sequence"/>
</dbReference>
<evidence type="ECO:0000256" key="6">
    <source>
        <dbReference type="ARBA" id="ARBA00022692"/>
    </source>
</evidence>
<organism evidence="11 12">
    <name type="scientific">Nocardioides kribbensis</name>
    <dbReference type="NCBI Taxonomy" id="305517"/>
    <lineage>
        <taxon>Bacteria</taxon>
        <taxon>Bacillati</taxon>
        <taxon>Actinomycetota</taxon>
        <taxon>Actinomycetes</taxon>
        <taxon>Propionibacteriales</taxon>
        <taxon>Nocardioidaceae</taxon>
        <taxon>Nocardioides</taxon>
    </lineage>
</organism>
<feature type="transmembrane region" description="Helical" evidence="10">
    <location>
        <begin position="25"/>
        <end position="52"/>
    </location>
</feature>
<proteinExistence type="predicted"/>
<name>A0ABV1NWL7_9ACTN</name>
<evidence type="ECO:0000256" key="1">
    <source>
        <dbReference type="ARBA" id="ARBA00004141"/>
    </source>
</evidence>
<dbReference type="Pfam" id="PF07264">
    <property type="entry name" value="EI24"/>
    <property type="match status" value="1"/>
</dbReference>
<keyword evidence="8" id="KW-0764">Sulfate transport</keyword>
<comment type="caution">
    <text evidence="11">The sequence shown here is derived from an EMBL/GenBank/DDBJ whole genome shotgun (WGS) entry which is preliminary data.</text>
</comment>
<feature type="transmembrane region" description="Helical" evidence="10">
    <location>
        <begin position="72"/>
        <end position="101"/>
    </location>
</feature>
<keyword evidence="4" id="KW-0997">Cell inner membrane</keyword>
<evidence type="ECO:0000256" key="8">
    <source>
        <dbReference type="ARBA" id="ARBA00023032"/>
    </source>
</evidence>
<dbReference type="EMBL" id="JBEGDP010000004">
    <property type="protein sequence ID" value="MEQ7846854.1"/>
    <property type="molecule type" value="Genomic_DNA"/>
</dbReference>
<keyword evidence="12" id="KW-1185">Reference proteome</keyword>
<dbReference type="InterPro" id="IPR059112">
    <property type="entry name" value="CysZ/EI24"/>
</dbReference>
<comment type="subcellular location">
    <subcellularLocation>
        <location evidence="1">Membrane</location>
        <topology evidence="1">Multi-pass membrane protein</topology>
    </subcellularLocation>
</comment>
<dbReference type="InterPro" id="IPR050480">
    <property type="entry name" value="CysZ-like"/>
</dbReference>
<reference evidence="11 12" key="1">
    <citation type="submission" date="2024-02" db="EMBL/GenBank/DDBJ databases">
        <title>Full genome sequence of Nocardioides kribbensis.</title>
        <authorList>
            <person name="Poletto B.L."/>
            <person name="Silva G."/>
            <person name="Galante D."/>
            <person name="Campos K.R."/>
            <person name="Santos M.B.N."/>
            <person name="Sacchi C.T."/>
        </authorList>
    </citation>
    <scope>NUCLEOTIDE SEQUENCE [LARGE SCALE GENOMIC DNA]</scope>
    <source>
        <strain evidence="11 12">O4R</strain>
    </source>
</reference>
<dbReference type="RefSeq" id="WP_349804120.1">
    <property type="nucleotide sequence ID" value="NZ_JBEGDP010000004.1"/>
</dbReference>
<evidence type="ECO:0000256" key="5">
    <source>
        <dbReference type="ARBA" id="ARBA00022605"/>
    </source>
</evidence>
<keyword evidence="3" id="KW-1003">Cell membrane</keyword>
<evidence type="ECO:0000313" key="12">
    <source>
        <dbReference type="Proteomes" id="UP001482520"/>
    </source>
</evidence>
<evidence type="ECO:0000256" key="7">
    <source>
        <dbReference type="ARBA" id="ARBA00022989"/>
    </source>
</evidence>
<feature type="transmembrane region" description="Helical" evidence="10">
    <location>
        <begin position="202"/>
        <end position="226"/>
    </location>
</feature>
<evidence type="ECO:0000256" key="4">
    <source>
        <dbReference type="ARBA" id="ARBA00022519"/>
    </source>
</evidence>